<sequence length="195" mass="21364">MFNARHPYRPRLPNRPIVGYGQPVSPINLLWKSTWPYKISNIIATLLILLALVLIALEIAFVAKMGGASTASAYTSGVGIWCGVFILIAGIVILVINCVKNVHILTLVSFGFTILATCFAIIAFSINAYRVQFSVQYNLFSISGFPEPSLAAAELAVAIVAFLVCLAFICIYIRTAIIISRKRKGQQKFDPIQRA</sequence>
<evidence type="ECO:0000313" key="2">
    <source>
        <dbReference type="EMBL" id="CAF3537274.1"/>
    </source>
</evidence>
<comment type="caution">
    <text evidence="2">The sequence shown here is derived from an EMBL/GenBank/DDBJ whole genome shotgun (WGS) entry which is preliminary data.</text>
</comment>
<dbReference type="Proteomes" id="UP000663865">
    <property type="component" value="Unassembled WGS sequence"/>
</dbReference>
<evidence type="ECO:0000313" key="4">
    <source>
        <dbReference type="Proteomes" id="UP000663865"/>
    </source>
</evidence>
<dbReference type="AlphaFoldDB" id="A0A818J8Z1"/>
<name>A0A818J8Z1_9BILA</name>
<evidence type="ECO:0000313" key="3">
    <source>
        <dbReference type="EMBL" id="CAF4481270.1"/>
    </source>
</evidence>
<feature type="transmembrane region" description="Helical" evidence="1">
    <location>
        <begin position="104"/>
        <end position="129"/>
    </location>
</feature>
<dbReference type="Proteomes" id="UP000663838">
    <property type="component" value="Unassembled WGS sequence"/>
</dbReference>
<feature type="transmembrane region" description="Helical" evidence="1">
    <location>
        <begin position="42"/>
        <end position="63"/>
    </location>
</feature>
<accession>A0A818J8Z1</accession>
<keyword evidence="1" id="KW-0812">Transmembrane</keyword>
<dbReference type="EMBL" id="CAJOBS010000054">
    <property type="protein sequence ID" value="CAF4481270.1"/>
    <property type="molecule type" value="Genomic_DNA"/>
</dbReference>
<keyword evidence="1" id="KW-1133">Transmembrane helix</keyword>
<dbReference type="EMBL" id="CAJNYV010003137">
    <property type="protein sequence ID" value="CAF3537274.1"/>
    <property type="molecule type" value="Genomic_DNA"/>
</dbReference>
<reference evidence="2" key="1">
    <citation type="submission" date="2021-02" db="EMBL/GenBank/DDBJ databases">
        <authorList>
            <person name="Nowell W R."/>
        </authorList>
    </citation>
    <scope>NUCLEOTIDE SEQUENCE</scope>
</reference>
<proteinExistence type="predicted"/>
<organism evidence="2 4">
    <name type="scientific">Rotaria socialis</name>
    <dbReference type="NCBI Taxonomy" id="392032"/>
    <lineage>
        <taxon>Eukaryota</taxon>
        <taxon>Metazoa</taxon>
        <taxon>Spiralia</taxon>
        <taxon>Gnathifera</taxon>
        <taxon>Rotifera</taxon>
        <taxon>Eurotatoria</taxon>
        <taxon>Bdelloidea</taxon>
        <taxon>Philodinida</taxon>
        <taxon>Philodinidae</taxon>
        <taxon>Rotaria</taxon>
    </lineage>
</organism>
<evidence type="ECO:0000256" key="1">
    <source>
        <dbReference type="SAM" id="Phobius"/>
    </source>
</evidence>
<feature type="transmembrane region" description="Helical" evidence="1">
    <location>
        <begin position="149"/>
        <end position="173"/>
    </location>
</feature>
<keyword evidence="1" id="KW-0472">Membrane</keyword>
<protein>
    <submittedName>
        <fullName evidence="2">Uncharacterized protein</fullName>
    </submittedName>
</protein>
<feature type="transmembrane region" description="Helical" evidence="1">
    <location>
        <begin position="78"/>
        <end position="97"/>
    </location>
</feature>
<gene>
    <name evidence="2" type="ORF">KIK155_LOCUS17765</name>
    <name evidence="3" type="ORF">TOA249_LOCUS1820</name>
</gene>